<dbReference type="Proteomes" id="UP000434957">
    <property type="component" value="Unassembled WGS sequence"/>
</dbReference>
<feature type="compositionally biased region" description="Basic residues" evidence="5">
    <location>
        <begin position="221"/>
        <end position="232"/>
    </location>
</feature>
<evidence type="ECO:0000256" key="5">
    <source>
        <dbReference type="SAM" id="MobiDB-lite"/>
    </source>
</evidence>
<sequence length="329" mass="35967">MHATRACRSPSSSSRVNLSLAYGAGIVIPDLQRQHSDPSRMPRVVAMTVGLISCLFLTLVSTAYSAVGCQITGNLLFRRAHDAGLLAQVIVNPAFYVAERLTLGMHKRKPRGDLENPVGYVDAATPDVTQGEPRRSFKMSYVSVTDAENEHKGDVEEEMAKFRGRRNTVKYVVLRVVIVFVLVVLAIVFKDHFSDFANFVGASCITVNLILLPRQGLTIHPHVRGGRGHRRDRLLPRSHDRTASPARGESRPQPSRFAPRTGPRCLRVPTRSATPARGRCGSFAGRSLRTAELPRTPAGSALQPSPIQTKLTLPEPFAVAVPAAYSSIF</sequence>
<keyword evidence="2 6" id="KW-0812">Transmembrane</keyword>
<reference evidence="8 9" key="1">
    <citation type="submission" date="2018-08" db="EMBL/GenBank/DDBJ databases">
        <title>Genomic investigation of the strawberry pathogen Phytophthora fragariae indicates pathogenicity is determined by transcriptional variation in three key races.</title>
        <authorList>
            <person name="Adams T.M."/>
            <person name="Armitage A.D."/>
            <person name="Sobczyk M.K."/>
            <person name="Bates H.J."/>
            <person name="Dunwell J.M."/>
            <person name="Nellist C.F."/>
            <person name="Harrison R.J."/>
        </authorList>
    </citation>
    <scope>NUCLEOTIDE SEQUENCE [LARGE SCALE GENOMIC DNA]</scope>
    <source>
        <strain evidence="8 9">SCRP333</strain>
    </source>
</reference>
<feature type="compositionally biased region" description="Basic and acidic residues" evidence="5">
    <location>
        <begin position="233"/>
        <end position="242"/>
    </location>
</feature>
<keyword evidence="9" id="KW-1185">Reference proteome</keyword>
<feature type="transmembrane region" description="Helical" evidence="6">
    <location>
        <begin position="171"/>
        <end position="190"/>
    </location>
</feature>
<dbReference type="InterPro" id="IPR013057">
    <property type="entry name" value="AA_transpt_TM"/>
</dbReference>
<dbReference type="GO" id="GO:0015179">
    <property type="term" value="F:L-amino acid transmembrane transporter activity"/>
    <property type="evidence" value="ECO:0007669"/>
    <property type="project" value="TreeGrafter"/>
</dbReference>
<dbReference type="PANTHER" id="PTHR22950">
    <property type="entry name" value="AMINO ACID TRANSPORTER"/>
    <property type="match status" value="1"/>
</dbReference>
<evidence type="ECO:0000256" key="1">
    <source>
        <dbReference type="ARBA" id="ARBA00004141"/>
    </source>
</evidence>
<keyword evidence="4 6" id="KW-0472">Membrane</keyword>
<comment type="caution">
    <text evidence="8">The sequence shown here is derived from an EMBL/GenBank/DDBJ whole genome shotgun (WGS) entry which is preliminary data.</text>
</comment>
<accession>A0A6A4F3F6</accession>
<feature type="domain" description="Amino acid transporter transmembrane" evidence="7">
    <location>
        <begin position="19"/>
        <end position="213"/>
    </location>
</feature>
<evidence type="ECO:0000313" key="9">
    <source>
        <dbReference type="Proteomes" id="UP000434957"/>
    </source>
</evidence>
<dbReference type="EMBL" id="QXFT01000937">
    <property type="protein sequence ID" value="KAE9332953.1"/>
    <property type="molecule type" value="Genomic_DNA"/>
</dbReference>
<comment type="subcellular location">
    <subcellularLocation>
        <location evidence="1">Membrane</location>
        <topology evidence="1">Multi-pass membrane protein</topology>
    </subcellularLocation>
</comment>
<gene>
    <name evidence="8" type="ORF">PR003_g14265</name>
</gene>
<dbReference type="GO" id="GO:0005774">
    <property type="term" value="C:vacuolar membrane"/>
    <property type="evidence" value="ECO:0007669"/>
    <property type="project" value="TreeGrafter"/>
</dbReference>
<dbReference type="Pfam" id="PF01490">
    <property type="entry name" value="Aa_trans"/>
    <property type="match status" value="1"/>
</dbReference>
<evidence type="ECO:0000256" key="3">
    <source>
        <dbReference type="ARBA" id="ARBA00022989"/>
    </source>
</evidence>
<evidence type="ECO:0000256" key="4">
    <source>
        <dbReference type="ARBA" id="ARBA00023136"/>
    </source>
</evidence>
<name>A0A6A4F3F6_9STRA</name>
<evidence type="ECO:0000256" key="2">
    <source>
        <dbReference type="ARBA" id="ARBA00022692"/>
    </source>
</evidence>
<organism evidence="8 9">
    <name type="scientific">Phytophthora rubi</name>
    <dbReference type="NCBI Taxonomy" id="129364"/>
    <lineage>
        <taxon>Eukaryota</taxon>
        <taxon>Sar</taxon>
        <taxon>Stramenopiles</taxon>
        <taxon>Oomycota</taxon>
        <taxon>Peronosporomycetes</taxon>
        <taxon>Peronosporales</taxon>
        <taxon>Peronosporaceae</taxon>
        <taxon>Phytophthora</taxon>
    </lineage>
</organism>
<keyword evidence="3 6" id="KW-1133">Transmembrane helix</keyword>
<evidence type="ECO:0000259" key="7">
    <source>
        <dbReference type="Pfam" id="PF01490"/>
    </source>
</evidence>
<protein>
    <recommendedName>
        <fullName evidence="7">Amino acid transporter transmembrane domain-containing protein</fullName>
    </recommendedName>
</protein>
<feature type="transmembrane region" description="Helical" evidence="6">
    <location>
        <begin position="44"/>
        <end position="65"/>
    </location>
</feature>
<evidence type="ECO:0000256" key="6">
    <source>
        <dbReference type="SAM" id="Phobius"/>
    </source>
</evidence>
<evidence type="ECO:0000313" key="8">
    <source>
        <dbReference type="EMBL" id="KAE9332953.1"/>
    </source>
</evidence>
<feature type="region of interest" description="Disordered" evidence="5">
    <location>
        <begin position="221"/>
        <end position="306"/>
    </location>
</feature>
<dbReference type="PANTHER" id="PTHR22950:SF349">
    <property type="entry name" value="AMINO ACID TRANSPORTER TRANSMEMBRANE DOMAIN-CONTAINING PROTEIN"/>
    <property type="match status" value="1"/>
</dbReference>
<proteinExistence type="predicted"/>
<dbReference type="AlphaFoldDB" id="A0A6A4F3F6"/>